<dbReference type="PANTHER" id="PTHR30589">
    <property type="entry name" value="PROLIPOPROTEIN DIACYLGLYCERYL TRANSFERASE"/>
    <property type="match status" value="1"/>
</dbReference>
<gene>
    <name evidence="8" type="ORF">CN491_07940</name>
</gene>
<comment type="similarity">
    <text evidence="1">Belongs to the Lgt family.</text>
</comment>
<keyword evidence="2" id="KW-1003">Cell membrane</keyword>
<evidence type="ECO:0000313" key="9">
    <source>
        <dbReference type="Proteomes" id="UP000220900"/>
    </source>
</evidence>
<keyword evidence="3 8" id="KW-0808">Transferase</keyword>
<feature type="transmembrane region" description="Helical" evidence="7">
    <location>
        <begin position="73"/>
        <end position="95"/>
    </location>
</feature>
<reference evidence="8 9" key="1">
    <citation type="submission" date="2017-09" db="EMBL/GenBank/DDBJ databases">
        <title>Large-scale bioinformatics analysis of Bacillus genomes uncovers conserved roles of natural products in bacterial physiology.</title>
        <authorList>
            <consortium name="Agbiome Team Llc"/>
            <person name="Bleich R.M."/>
            <person name="Grubbs K.J."/>
            <person name="Santa Maria K.C."/>
            <person name="Allen S.E."/>
            <person name="Farag S."/>
            <person name="Shank E.A."/>
            <person name="Bowers A."/>
        </authorList>
    </citation>
    <scope>NUCLEOTIDE SEQUENCE [LARGE SCALE GENOMIC DNA]</scope>
    <source>
        <strain evidence="8 9">AFS002368</strain>
    </source>
</reference>
<evidence type="ECO:0000256" key="4">
    <source>
        <dbReference type="ARBA" id="ARBA00022692"/>
    </source>
</evidence>
<dbReference type="GO" id="GO:0005886">
    <property type="term" value="C:plasma membrane"/>
    <property type="evidence" value="ECO:0007669"/>
    <property type="project" value="InterPro"/>
</dbReference>
<dbReference type="GO" id="GO:0008961">
    <property type="term" value="F:phosphatidylglycerol-prolipoprotein diacylglyceryl transferase activity"/>
    <property type="evidence" value="ECO:0007669"/>
    <property type="project" value="InterPro"/>
</dbReference>
<feature type="transmembrane region" description="Helical" evidence="7">
    <location>
        <begin position="46"/>
        <end position="67"/>
    </location>
</feature>
<evidence type="ECO:0000256" key="6">
    <source>
        <dbReference type="ARBA" id="ARBA00023136"/>
    </source>
</evidence>
<keyword evidence="4 7" id="KW-0812">Transmembrane</keyword>
<dbReference type="PANTHER" id="PTHR30589:SF0">
    <property type="entry name" value="PHOSPHATIDYLGLYCEROL--PROLIPOPROTEIN DIACYLGLYCERYL TRANSFERASE"/>
    <property type="match status" value="1"/>
</dbReference>
<proteinExistence type="inferred from homology"/>
<dbReference type="EMBL" id="NTZF01000006">
    <property type="protein sequence ID" value="PES97216.1"/>
    <property type="molecule type" value="Genomic_DNA"/>
</dbReference>
<evidence type="ECO:0000256" key="2">
    <source>
        <dbReference type="ARBA" id="ARBA00022475"/>
    </source>
</evidence>
<dbReference type="InterPro" id="IPR001640">
    <property type="entry name" value="Lgt"/>
</dbReference>
<feature type="transmembrane region" description="Helical" evidence="7">
    <location>
        <begin position="147"/>
        <end position="168"/>
    </location>
</feature>
<protein>
    <submittedName>
        <fullName evidence="8">Diacylglyceryl transferase</fullName>
    </submittedName>
</protein>
<evidence type="ECO:0000256" key="1">
    <source>
        <dbReference type="ARBA" id="ARBA00007150"/>
    </source>
</evidence>
<dbReference type="AlphaFoldDB" id="A0A2A8LS05"/>
<evidence type="ECO:0000256" key="5">
    <source>
        <dbReference type="ARBA" id="ARBA00022989"/>
    </source>
</evidence>
<organism evidence="8 9">
    <name type="scientific">Bacillus cereus</name>
    <dbReference type="NCBI Taxonomy" id="1396"/>
    <lineage>
        <taxon>Bacteria</taxon>
        <taxon>Bacillati</taxon>
        <taxon>Bacillota</taxon>
        <taxon>Bacilli</taxon>
        <taxon>Bacillales</taxon>
        <taxon>Bacillaceae</taxon>
        <taxon>Bacillus</taxon>
        <taxon>Bacillus cereus group</taxon>
    </lineage>
</organism>
<sequence length="228" mass="25905">MVMEWIVRLQPVSLLIGSLFGLMLMKRKMKGQNVSYEKMMDAVTNGFLIIVFVWKFAPAILNPVWAIEAPLQALLAVGSMQHIIIGCVMASIYIVWKSKKEQFSLRILLDALPFGLCVSIVFYFLFHQNMGIPTTLPWGMKIYESKFSYHPIFVYEIILAFCIIGLLWMRNEELGNGKNISVFLIVEGFAHIIISLISEQNPVLFGLSIQQILSFFVISLGIVLIPKK</sequence>
<dbReference type="Pfam" id="PF01790">
    <property type="entry name" value="LGT"/>
    <property type="match status" value="1"/>
</dbReference>
<feature type="transmembrane region" description="Helical" evidence="7">
    <location>
        <begin position="6"/>
        <end position="25"/>
    </location>
</feature>
<comment type="caution">
    <text evidence="8">The sequence shown here is derived from an EMBL/GenBank/DDBJ whole genome shotgun (WGS) entry which is preliminary data.</text>
</comment>
<dbReference type="Proteomes" id="UP000220900">
    <property type="component" value="Unassembled WGS sequence"/>
</dbReference>
<feature type="transmembrane region" description="Helical" evidence="7">
    <location>
        <begin position="180"/>
        <end position="197"/>
    </location>
</feature>
<name>A0A2A8LS05_BACCE</name>
<feature type="transmembrane region" description="Helical" evidence="7">
    <location>
        <begin position="107"/>
        <end position="127"/>
    </location>
</feature>
<dbReference type="GO" id="GO:0042158">
    <property type="term" value="P:lipoprotein biosynthetic process"/>
    <property type="evidence" value="ECO:0007669"/>
    <property type="project" value="InterPro"/>
</dbReference>
<accession>A0A2A8LS05</accession>
<evidence type="ECO:0000256" key="7">
    <source>
        <dbReference type="SAM" id="Phobius"/>
    </source>
</evidence>
<keyword evidence="6 7" id="KW-0472">Membrane</keyword>
<keyword evidence="5 7" id="KW-1133">Transmembrane helix</keyword>
<evidence type="ECO:0000313" key="8">
    <source>
        <dbReference type="EMBL" id="PES97216.1"/>
    </source>
</evidence>
<feature type="transmembrane region" description="Helical" evidence="7">
    <location>
        <begin position="203"/>
        <end position="225"/>
    </location>
</feature>
<evidence type="ECO:0000256" key="3">
    <source>
        <dbReference type="ARBA" id="ARBA00022679"/>
    </source>
</evidence>